<dbReference type="PROSITE" id="PS00887">
    <property type="entry name" value="ILVD_EDD_2"/>
    <property type="match status" value="1"/>
</dbReference>
<comment type="catalytic activity">
    <reaction evidence="15">
        <text>(2R,3R)-2,3-dihydroxy-3-methylpentanoate = (S)-3-methyl-2-oxopentanoate + H2O</text>
        <dbReference type="Rhea" id="RHEA:27694"/>
        <dbReference type="ChEBI" id="CHEBI:15377"/>
        <dbReference type="ChEBI" id="CHEBI:35146"/>
        <dbReference type="ChEBI" id="CHEBI:49258"/>
        <dbReference type="EC" id="4.2.1.9"/>
    </reaction>
</comment>
<evidence type="ECO:0000256" key="15">
    <source>
        <dbReference type="HAMAP-Rule" id="MF_00012"/>
    </source>
</evidence>
<feature type="binding site" evidence="15">
    <location>
        <position position="81"/>
    </location>
    <ligand>
        <name>Mg(2+)</name>
        <dbReference type="ChEBI" id="CHEBI:18420"/>
    </ligand>
</feature>
<dbReference type="SUPFAM" id="SSF143975">
    <property type="entry name" value="IlvD/EDD N-terminal domain-like"/>
    <property type="match status" value="1"/>
</dbReference>
<dbReference type="EMBL" id="QYUL01000005">
    <property type="protein sequence ID" value="RJF77392.1"/>
    <property type="molecule type" value="Genomic_DNA"/>
</dbReference>
<dbReference type="Proteomes" id="UP000283458">
    <property type="component" value="Unassembled WGS sequence"/>
</dbReference>
<dbReference type="InterPro" id="IPR004404">
    <property type="entry name" value="DihydroxyA_deHydtase"/>
</dbReference>
<evidence type="ECO:0000256" key="1">
    <source>
        <dbReference type="ARBA" id="ARBA00001946"/>
    </source>
</evidence>
<dbReference type="RefSeq" id="WP_119833834.1">
    <property type="nucleotide sequence ID" value="NZ_QYUL01000005.1"/>
</dbReference>
<dbReference type="PANTHER" id="PTHR43661">
    <property type="entry name" value="D-XYLONATE DEHYDRATASE"/>
    <property type="match status" value="1"/>
</dbReference>
<dbReference type="EC" id="4.2.1.9" evidence="14 15"/>
<comment type="subunit">
    <text evidence="15">Homodimer.</text>
</comment>
<dbReference type="GO" id="GO:0009097">
    <property type="term" value="P:isoleucine biosynthetic process"/>
    <property type="evidence" value="ECO:0007669"/>
    <property type="project" value="UniProtKB-UniRule"/>
</dbReference>
<evidence type="ECO:0000256" key="2">
    <source>
        <dbReference type="ARBA" id="ARBA00006486"/>
    </source>
</evidence>
<comment type="pathway">
    <text evidence="12 15">Amino-acid biosynthesis; L-valine biosynthesis; L-valine from pyruvate: step 3/4.</text>
</comment>
<evidence type="ECO:0000313" key="18">
    <source>
        <dbReference type="EMBL" id="RJF77392.1"/>
    </source>
</evidence>
<evidence type="ECO:0000256" key="5">
    <source>
        <dbReference type="ARBA" id="ARBA00022723"/>
    </source>
</evidence>
<comment type="cofactor">
    <cofactor evidence="15">
        <name>[2Fe-2S] cluster</name>
        <dbReference type="ChEBI" id="CHEBI:190135"/>
    </cofactor>
    <text evidence="15">Binds 1 [2Fe-2S] cluster per subunit. This cluster acts as a Lewis acid cofactor.</text>
</comment>
<evidence type="ECO:0000256" key="6">
    <source>
        <dbReference type="ARBA" id="ARBA00022842"/>
    </source>
</evidence>
<dbReference type="Pfam" id="PF24877">
    <property type="entry name" value="ILV_EDD_C"/>
    <property type="match status" value="1"/>
</dbReference>
<dbReference type="Gene3D" id="3.50.30.80">
    <property type="entry name" value="IlvD/EDD C-terminal domain-like"/>
    <property type="match status" value="1"/>
</dbReference>
<evidence type="ECO:0000256" key="3">
    <source>
        <dbReference type="ARBA" id="ARBA00022605"/>
    </source>
</evidence>
<evidence type="ECO:0000256" key="12">
    <source>
        <dbReference type="ARBA" id="ARBA00029436"/>
    </source>
</evidence>
<dbReference type="HAMAP" id="MF_00012">
    <property type="entry name" value="IlvD"/>
    <property type="match status" value="1"/>
</dbReference>
<dbReference type="AlphaFoldDB" id="A0A418VMQ1"/>
<dbReference type="NCBIfam" id="NF009103">
    <property type="entry name" value="PRK12448.1"/>
    <property type="match status" value="1"/>
</dbReference>
<keyword evidence="3 15" id="KW-0028">Amino-acid biosynthesis</keyword>
<dbReference type="GO" id="GO:0004160">
    <property type="term" value="F:dihydroxy-acid dehydratase activity"/>
    <property type="evidence" value="ECO:0007669"/>
    <property type="project" value="UniProtKB-UniRule"/>
</dbReference>
<keyword evidence="6 15" id="KW-0460">Magnesium</keyword>
<keyword evidence="5 15" id="KW-0479">Metal-binding</keyword>
<feature type="domain" description="Dihydroxy-acid/6-phosphogluconate dehydratase N-terminal" evidence="16">
    <location>
        <begin position="34"/>
        <end position="359"/>
    </location>
</feature>
<comment type="catalytic activity">
    <reaction evidence="11">
        <text>(2R)-2,3-dihydroxy-3-methylbutanoate = 3-methyl-2-oxobutanoate + H2O</text>
        <dbReference type="Rhea" id="RHEA:24809"/>
        <dbReference type="ChEBI" id="CHEBI:11851"/>
        <dbReference type="ChEBI" id="CHEBI:15377"/>
        <dbReference type="ChEBI" id="CHEBI:49072"/>
        <dbReference type="EC" id="4.2.1.9"/>
    </reaction>
    <physiologicalReaction direction="left-to-right" evidence="11">
        <dbReference type="Rhea" id="RHEA:24810"/>
    </physiologicalReaction>
</comment>
<evidence type="ECO:0000313" key="19">
    <source>
        <dbReference type="Proteomes" id="UP000283458"/>
    </source>
</evidence>
<feature type="binding site" evidence="15">
    <location>
        <position position="123"/>
    </location>
    <ligand>
        <name>Mg(2+)</name>
        <dbReference type="ChEBI" id="CHEBI:18420"/>
    </ligand>
</feature>
<evidence type="ECO:0000256" key="4">
    <source>
        <dbReference type="ARBA" id="ARBA00022714"/>
    </source>
</evidence>
<dbReference type="PANTHER" id="PTHR43661:SF3">
    <property type="entry name" value="D-XYLONATE DEHYDRATASE YAGF-RELATED"/>
    <property type="match status" value="1"/>
</dbReference>
<keyword evidence="4 15" id="KW-0001">2Fe-2S</keyword>
<feature type="binding site" evidence="15">
    <location>
        <position position="491"/>
    </location>
    <ligand>
        <name>Mg(2+)</name>
        <dbReference type="ChEBI" id="CHEBI:18420"/>
    </ligand>
</feature>
<reference evidence="18 19" key="1">
    <citation type="submission" date="2018-09" db="EMBL/GenBank/DDBJ databases">
        <authorList>
            <person name="Zhu H."/>
        </authorList>
    </citation>
    <scope>NUCLEOTIDE SEQUENCE [LARGE SCALE GENOMIC DNA]</scope>
    <source>
        <strain evidence="18 19">K2W22B-5</strain>
    </source>
</reference>
<dbReference type="UniPathway" id="UPA00047">
    <property type="reaction ID" value="UER00057"/>
</dbReference>
<evidence type="ECO:0000256" key="10">
    <source>
        <dbReference type="ARBA" id="ARBA00023304"/>
    </source>
</evidence>
<evidence type="ECO:0000256" key="14">
    <source>
        <dbReference type="ARBA" id="ARBA00029490"/>
    </source>
</evidence>
<dbReference type="GO" id="GO:0051537">
    <property type="term" value="F:2 iron, 2 sulfur cluster binding"/>
    <property type="evidence" value="ECO:0007669"/>
    <property type="project" value="UniProtKB-UniRule"/>
</dbReference>
<dbReference type="PROSITE" id="PS00886">
    <property type="entry name" value="ILVD_EDD_1"/>
    <property type="match status" value="1"/>
</dbReference>
<keyword evidence="7 15" id="KW-0408">Iron</keyword>
<accession>A0A418VMQ1</accession>
<feature type="binding site" description="via carbamate group" evidence="15">
    <location>
        <position position="124"/>
    </location>
    <ligand>
        <name>Mg(2+)</name>
        <dbReference type="ChEBI" id="CHEBI:18420"/>
    </ligand>
</feature>
<dbReference type="InterPro" id="IPR042096">
    <property type="entry name" value="Dihydro-acid_dehy_C"/>
</dbReference>
<organism evidence="18 19">
    <name type="scientific">Azospirillum cavernae</name>
    <dbReference type="NCBI Taxonomy" id="2320860"/>
    <lineage>
        <taxon>Bacteria</taxon>
        <taxon>Pseudomonadati</taxon>
        <taxon>Pseudomonadota</taxon>
        <taxon>Alphaproteobacteria</taxon>
        <taxon>Rhodospirillales</taxon>
        <taxon>Azospirillaceae</taxon>
        <taxon>Azospirillum</taxon>
    </lineage>
</organism>
<gene>
    <name evidence="15" type="primary">ilvD</name>
    <name evidence="18" type="ORF">D3877_26720</name>
</gene>
<keyword evidence="9 15" id="KW-0456">Lyase</keyword>
<dbReference type="NCBIfam" id="TIGR00110">
    <property type="entry name" value="ilvD"/>
    <property type="match status" value="1"/>
</dbReference>
<dbReference type="InterPro" id="IPR037237">
    <property type="entry name" value="IlvD/EDD_N"/>
</dbReference>
<evidence type="ECO:0000256" key="11">
    <source>
        <dbReference type="ARBA" id="ARBA00029304"/>
    </source>
</evidence>
<proteinExistence type="inferred from homology"/>
<comment type="pathway">
    <text evidence="13 15">Amino-acid biosynthesis; L-isoleucine biosynthesis; L-isoleucine from 2-oxobutanoate: step 3/4.</text>
</comment>
<dbReference type="Pfam" id="PF00920">
    <property type="entry name" value="ILVD_EDD_N"/>
    <property type="match status" value="1"/>
</dbReference>
<comment type="caution">
    <text evidence="15">Lacks conserved residue(s) required for the propagation of feature annotation.</text>
</comment>
<evidence type="ECO:0000256" key="13">
    <source>
        <dbReference type="ARBA" id="ARBA00029437"/>
    </source>
</evidence>
<evidence type="ECO:0000256" key="7">
    <source>
        <dbReference type="ARBA" id="ARBA00023004"/>
    </source>
</evidence>
<dbReference type="InterPro" id="IPR056740">
    <property type="entry name" value="ILV_EDD_C"/>
</dbReference>
<evidence type="ECO:0000259" key="17">
    <source>
        <dbReference type="Pfam" id="PF24877"/>
    </source>
</evidence>
<dbReference type="FunFam" id="3.50.30.80:FF:000001">
    <property type="entry name" value="Dihydroxy-acid dehydratase"/>
    <property type="match status" value="1"/>
</dbReference>
<comment type="cofactor">
    <cofactor evidence="1 15">
        <name>Mg(2+)</name>
        <dbReference type="ChEBI" id="CHEBI:18420"/>
    </cofactor>
</comment>
<protein>
    <recommendedName>
        <fullName evidence="14 15">Dihydroxy-acid dehydratase</fullName>
        <shortName evidence="15">DAD</shortName>
        <ecNumber evidence="14 15">4.2.1.9</ecNumber>
    </recommendedName>
</protein>
<dbReference type="OrthoDB" id="9807077at2"/>
<feature type="modified residue" description="N6-carboxylysine" evidence="15">
    <location>
        <position position="124"/>
    </location>
</feature>
<dbReference type="GO" id="GO:0005829">
    <property type="term" value="C:cytosol"/>
    <property type="evidence" value="ECO:0007669"/>
    <property type="project" value="TreeGrafter"/>
</dbReference>
<evidence type="ECO:0000259" key="16">
    <source>
        <dbReference type="Pfam" id="PF00920"/>
    </source>
</evidence>
<comment type="function">
    <text evidence="15">Functions in the biosynthesis of branched-chain amino acids. Catalyzes the dehydration of (2R,3R)-2,3-dihydroxy-3-methylpentanoate (2,3-dihydroxy-3-methylvalerate) into 2-oxo-3-methylpentanoate (2-oxo-3-methylvalerate) and of (2R)-2,3-dihydroxy-3-methylbutanoate (2,3-dihydroxyisovalerate) into 2-oxo-3-methylbutanoate (2-oxoisovalerate), the penultimate precursor to L-isoleucine and L-valine, respectively.</text>
</comment>
<evidence type="ECO:0000256" key="8">
    <source>
        <dbReference type="ARBA" id="ARBA00023014"/>
    </source>
</evidence>
<comment type="caution">
    <text evidence="18">The sequence shown here is derived from an EMBL/GenBank/DDBJ whole genome shotgun (WGS) entry which is preliminary data.</text>
</comment>
<keyword evidence="8 15" id="KW-0411">Iron-sulfur</keyword>
<keyword evidence="19" id="KW-1185">Reference proteome</keyword>
<sequence length="621" mass="65813">MPHYRSRTSTHGRNMAGARGLWRATGMKDGDFGKPIIAIANSFTQFVPGHVHLKDLGQLVAREIERAGGVAKEFNTIAVDDGIAMGHGGMLYSLPSRELIADAVEYMANAHCADALVCISNCDKITPGMLMAAMRLNIPAIFVSGGPMEAGKVKWRGKMKSVDLIDAMVAAADPTVTDEEAADMERGSCPTCGSCSGMFTANSMNCLTEALGLSLPGNGTILATHADRKELFLKAGRVAVDLCRRWYQDEDASALPRSIASKAAFENAMTLDIAMGGSTNTVLHILAAAQEGEIDFTMADIDRLSRRVPNVCKVAPAISDVHIEDVHRAGGIFGILGELDRAGLLNRESPTVHAPTLGDAIDRWDVIRTDDPAVHTLYKAAPGGIPTVVPFSQERRWPELDLNRETGVIRNVETAFSKDGGLAVLYGNIAEKGCIVKTAGVDDSNLVFAGPARVFESQDDAVAGILGDVVKAGDVVIIRYEGPRGGPGMQEMLYPTSYLKSKGLGKACALVTDGRFSGGTSGLSIGHASPEAASGGAIGLVEEGDRVEIDIPNRTIRLAISDEALQARRDVMNAKGVNGWKPVARDRVVSPALRAYAALTTSADRGAVRDVSQVEGLAIPR</sequence>
<feature type="domain" description="Dihydroxy-acid/6-phosphogluconate dehydratase C-terminal" evidence="17">
    <location>
        <begin position="408"/>
        <end position="607"/>
    </location>
</feature>
<dbReference type="GO" id="GO:0000287">
    <property type="term" value="F:magnesium ion binding"/>
    <property type="evidence" value="ECO:0007669"/>
    <property type="project" value="UniProtKB-UniRule"/>
</dbReference>
<dbReference type="SUPFAM" id="SSF52016">
    <property type="entry name" value="LeuD/IlvD-like"/>
    <property type="match status" value="1"/>
</dbReference>
<name>A0A418VMQ1_9PROT</name>
<feature type="active site" description="Proton acceptor" evidence="15">
    <location>
        <position position="517"/>
    </location>
</feature>
<dbReference type="GO" id="GO:0009099">
    <property type="term" value="P:L-valine biosynthetic process"/>
    <property type="evidence" value="ECO:0007669"/>
    <property type="project" value="UniProtKB-UniRule"/>
</dbReference>
<evidence type="ECO:0000256" key="9">
    <source>
        <dbReference type="ARBA" id="ARBA00023239"/>
    </source>
</evidence>
<comment type="similarity">
    <text evidence="2 15">Belongs to the IlvD/Edd family.</text>
</comment>
<dbReference type="UniPathway" id="UPA00049">
    <property type="reaction ID" value="UER00061"/>
</dbReference>
<dbReference type="InterPro" id="IPR000581">
    <property type="entry name" value="ILV_EDD_N"/>
</dbReference>
<dbReference type="InterPro" id="IPR020558">
    <property type="entry name" value="DiOHA_6PGluconate_deHydtase_CS"/>
</dbReference>
<keyword evidence="10 15" id="KW-0100">Branched-chain amino acid biosynthesis</keyword>